<evidence type="ECO:0000256" key="7">
    <source>
        <dbReference type="ARBA" id="ARBA00022840"/>
    </source>
</evidence>
<evidence type="ECO:0000256" key="13">
    <source>
        <dbReference type="ARBA" id="ARBA00023268"/>
    </source>
</evidence>
<reference evidence="22" key="1">
    <citation type="journal article" date="2019" name="Int. J. Syst. Evol. Microbiol.">
        <title>The Global Catalogue of Microorganisms (GCM) 10K type strain sequencing project: providing services to taxonomists for standard genome sequencing and annotation.</title>
        <authorList>
            <consortium name="The Broad Institute Genomics Platform"/>
            <consortium name="The Broad Institute Genome Sequencing Center for Infectious Disease"/>
            <person name="Wu L."/>
            <person name="Ma J."/>
        </authorList>
    </citation>
    <scope>NUCLEOTIDE SEQUENCE [LARGE SCALE GENOMIC DNA]</scope>
    <source>
        <strain evidence="22">DFY28</strain>
    </source>
</reference>
<keyword evidence="7 17" id="KW-0067">ATP-binding</keyword>
<dbReference type="PANTHER" id="PTHR12592:SF0">
    <property type="entry name" value="ATP-DEPENDENT (S)-NAD(P)H-HYDRATE DEHYDRATASE"/>
    <property type="match status" value="1"/>
</dbReference>
<evidence type="ECO:0000256" key="2">
    <source>
        <dbReference type="ARBA" id="ARBA00000909"/>
    </source>
</evidence>
<feature type="domain" description="YjeF C-terminal" evidence="19">
    <location>
        <begin position="221"/>
        <end position="472"/>
    </location>
</feature>
<evidence type="ECO:0000313" key="22">
    <source>
        <dbReference type="Proteomes" id="UP001596098"/>
    </source>
</evidence>
<evidence type="ECO:0000256" key="6">
    <source>
        <dbReference type="ARBA" id="ARBA00022741"/>
    </source>
</evidence>
<evidence type="ECO:0000256" key="10">
    <source>
        <dbReference type="ARBA" id="ARBA00023027"/>
    </source>
</evidence>
<dbReference type="InterPro" id="IPR004443">
    <property type="entry name" value="YjeF_N_dom"/>
</dbReference>
<keyword evidence="5 18" id="KW-0479">Metal-binding</keyword>
<keyword evidence="22" id="KW-1185">Reference proteome</keyword>
<dbReference type="Gene3D" id="3.40.50.10260">
    <property type="entry name" value="YjeF N-terminal domain"/>
    <property type="match status" value="1"/>
</dbReference>
<dbReference type="PROSITE" id="PS51383">
    <property type="entry name" value="YJEF_C_3"/>
    <property type="match status" value="1"/>
</dbReference>
<dbReference type="EC" id="4.2.1.136" evidence="17"/>
<protein>
    <recommendedName>
        <fullName evidence="17">ADP-dependent (S)-NAD(P)H-hydrate dehydratase</fullName>
        <ecNumber evidence="17">4.2.1.136</ecNumber>
    </recommendedName>
    <alternativeName>
        <fullName evidence="17">ADP-dependent NAD(P)HX dehydratase</fullName>
    </alternativeName>
</protein>
<evidence type="ECO:0000256" key="15">
    <source>
        <dbReference type="ARBA" id="ARBA00048238"/>
    </source>
</evidence>
<evidence type="ECO:0000256" key="16">
    <source>
        <dbReference type="ARBA" id="ARBA00049209"/>
    </source>
</evidence>
<keyword evidence="8 17" id="KW-0521">NADP</keyword>
<dbReference type="Proteomes" id="UP001596098">
    <property type="component" value="Unassembled WGS sequence"/>
</dbReference>
<dbReference type="Pfam" id="PF03853">
    <property type="entry name" value="YjeF_N"/>
    <property type="match status" value="1"/>
</dbReference>
<comment type="caution">
    <text evidence="21">The sequence shown here is derived from an EMBL/GenBank/DDBJ whole genome shotgun (WGS) entry which is preliminary data.</text>
</comment>
<feature type="binding site" evidence="17">
    <location>
        <position position="417"/>
    </location>
    <ligand>
        <name>AMP</name>
        <dbReference type="ChEBI" id="CHEBI:456215"/>
    </ligand>
</feature>
<evidence type="ECO:0000256" key="14">
    <source>
        <dbReference type="ARBA" id="ARBA00025153"/>
    </source>
</evidence>
<evidence type="ECO:0000256" key="1">
    <source>
        <dbReference type="ARBA" id="ARBA00000013"/>
    </source>
</evidence>
<dbReference type="CDD" id="cd01171">
    <property type="entry name" value="YXKO-related"/>
    <property type="match status" value="1"/>
</dbReference>
<evidence type="ECO:0000256" key="18">
    <source>
        <dbReference type="PIRNR" id="PIRNR017184"/>
    </source>
</evidence>
<keyword evidence="11 18" id="KW-0413">Isomerase</keyword>
<feature type="binding site" evidence="17">
    <location>
        <position position="305"/>
    </location>
    <ligand>
        <name>(6S)-NADPHX</name>
        <dbReference type="ChEBI" id="CHEBI:64076"/>
    </ligand>
</feature>
<comment type="catalytic activity">
    <reaction evidence="15 17 18">
        <text>(6S)-NADHX + ADP = AMP + phosphate + NADH + H(+)</text>
        <dbReference type="Rhea" id="RHEA:32223"/>
        <dbReference type="ChEBI" id="CHEBI:15378"/>
        <dbReference type="ChEBI" id="CHEBI:43474"/>
        <dbReference type="ChEBI" id="CHEBI:57945"/>
        <dbReference type="ChEBI" id="CHEBI:64074"/>
        <dbReference type="ChEBI" id="CHEBI:456215"/>
        <dbReference type="ChEBI" id="CHEBI:456216"/>
        <dbReference type="EC" id="4.2.1.136"/>
    </reaction>
</comment>
<accession>A0ABW1R145</accession>
<evidence type="ECO:0000259" key="20">
    <source>
        <dbReference type="PROSITE" id="PS51385"/>
    </source>
</evidence>
<comment type="subunit">
    <text evidence="17">Homotetramer.</text>
</comment>
<dbReference type="RefSeq" id="WP_128221502.1">
    <property type="nucleotide sequence ID" value="NZ_CP034929.1"/>
</dbReference>
<keyword evidence="12 17" id="KW-0456">Lyase</keyword>
<comment type="similarity">
    <text evidence="3 18">In the N-terminal section; belongs to the NnrE/AIBP family.</text>
</comment>
<dbReference type="InterPro" id="IPR029056">
    <property type="entry name" value="Ribokinase-like"/>
</dbReference>
<evidence type="ECO:0000259" key="19">
    <source>
        <dbReference type="PROSITE" id="PS51383"/>
    </source>
</evidence>
<comment type="catalytic activity">
    <reaction evidence="2 18">
        <text>(6R)-NADPHX = (6S)-NADPHX</text>
        <dbReference type="Rhea" id="RHEA:32227"/>
        <dbReference type="ChEBI" id="CHEBI:64076"/>
        <dbReference type="ChEBI" id="CHEBI:64077"/>
        <dbReference type="EC" id="5.1.99.6"/>
    </reaction>
</comment>
<proteinExistence type="inferred from homology"/>
<evidence type="ECO:0000256" key="5">
    <source>
        <dbReference type="ARBA" id="ARBA00022723"/>
    </source>
</evidence>
<feature type="domain" description="YjeF N-terminal" evidence="20">
    <location>
        <begin position="5"/>
        <end position="213"/>
    </location>
</feature>
<dbReference type="GO" id="GO:0052856">
    <property type="term" value="F:NAD(P)HX epimerase activity"/>
    <property type="evidence" value="ECO:0007669"/>
    <property type="project" value="UniProtKB-EC"/>
</dbReference>
<keyword evidence="10 17" id="KW-0520">NAD</keyword>
<dbReference type="PROSITE" id="PS01050">
    <property type="entry name" value="YJEF_C_2"/>
    <property type="match status" value="1"/>
</dbReference>
<comment type="catalytic activity">
    <reaction evidence="16 17 18">
        <text>(6S)-NADPHX + ADP = AMP + phosphate + NADPH + H(+)</text>
        <dbReference type="Rhea" id="RHEA:32235"/>
        <dbReference type="ChEBI" id="CHEBI:15378"/>
        <dbReference type="ChEBI" id="CHEBI:43474"/>
        <dbReference type="ChEBI" id="CHEBI:57783"/>
        <dbReference type="ChEBI" id="CHEBI:64076"/>
        <dbReference type="ChEBI" id="CHEBI:456215"/>
        <dbReference type="ChEBI" id="CHEBI:456216"/>
        <dbReference type="EC" id="4.2.1.136"/>
    </reaction>
</comment>
<comment type="similarity">
    <text evidence="17">Belongs to the NnrD/CARKD family.</text>
</comment>
<dbReference type="InterPro" id="IPR017953">
    <property type="entry name" value="Carbohydrate_kinase_pred_CS"/>
</dbReference>
<keyword evidence="6 17" id="KW-0547">Nucleotide-binding</keyword>
<feature type="binding site" evidence="17">
    <location>
        <position position="351"/>
    </location>
    <ligand>
        <name>(6S)-NADPHX</name>
        <dbReference type="ChEBI" id="CHEBI:64076"/>
    </ligand>
</feature>
<evidence type="ECO:0000256" key="17">
    <source>
        <dbReference type="HAMAP-Rule" id="MF_01965"/>
    </source>
</evidence>
<sequence>MVSAHRVADVRAAEDVLLRRGPDGALMARAATGLAVVVADRITRARGRLAGARVLLVVGAGNNGGDALFAGAWLARRGAAVRWLALSEHVHTDGLAALQAAGGRAADPEEPTGWAGWADVALDAVVGIGGRPGLRSEAAVTFATLAAHGVPVIAVDLPSGVDPDTGETPDLHVRAEATVTFGTHKVATLVDPAARACGEVHLVDIGLDETLPEDAEIGVWEAADVAAALRVPSAGDHKYTRGVVGVRAGSAQYPGAGVLCVAGAAVGLAGMVRYVGDDAVTAEVRRRFPEVVGAGRVQAWAVGSGGGDGARAALQAALADGVPVVVDADAVIHARDLFAPGHGHDVVLTPHAGELAVLLDADRADVEARPLHHARAAVARHEVTVLLKGARTLVVTPQGRSWVNTTGNPWLGTAGSGDVLAGLVAALAATGLPLPDAAAMGAWLHGRAAEELGGPFTAGDLPHAIREVSRALMARVGE</sequence>
<dbReference type="InterPro" id="IPR000631">
    <property type="entry name" value="CARKD"/>
</dbReference>
<dbReference type="SUPFAM" id="SSF64153">
    <property type="entry name" value="YjeF N-terminal domain-like"/>
    <property type="match status" value="1"/>
</dbReference>
<dbReference type="Gene3D" id="3.40.1190.20">
    <property type="match status" value="1"/>
</dbReference>
<keyword evidence="9 18" id="KW-0630">Potassium</keyword>
<dbReference type="EMBL" id="JBHSQI010000005">
    <property type="protein sequence ID" value="MFC6154323.1"/>
    <property type="molecule type" value="Genomic_DNA"/>
</dbReference>
<evidence type="ECO:0000313" key="21">
    <source>
        <dbReference type="EMBL" id="MFC6154323.1"/>
    </source>
</evidence>
<dbReference type="InterPro" id="IPR036652">
    <property type="entry name" value="YjeF_N_dom_sf"/>
</dbReference>
<evidence type="ECO:0000256" key="3">
    <source>
        <dbReference type="ARBA" id="ARBA00006001"/>
    </source>
</evidence>
<dbReference type="HAMAP" id="MF_01965">
    <property type="entry name" value="NADHX_dehydratase"/>
    <property type="match status" value="1"/>
</dbReference>
<comment type="function">
    <text evidence="17">Catalyzes the dehydration of the S-form of NAD(P)HX at the expense of ADP, which is converted to AMP. Together with NAD(P)HX epimerase, which catalyzes the epimerization of the S- and R-forms, the enzyme allows the repair of both epimers of NAD(P)HX, a damaged form of NAD(P)H that is a result of enzymatic or heat-dependent hydration.</text>
</comment>
<dbReference type="PIRSF" id="PIRSF017184">
    <property type="entry name" value="Nnr"/>
    <property type="match status" value="1"/>
</dbReference>
<comment type="catalytic activity">
    <reaction evidence="1 18">
        <text>(6R)-NADHX = (6S)-NADHX</text>
        <dbReference type="Rhea" id="RHEA:32215"/>
        <dbReference type="ChEBI" id="CHEBI:64074"/>
        <dbReference type="ChEBI" id="CHEBI:64075"/>
        <dbReference type="EC" id="5.1.99.6"/>
    </reaction>
</comment>
<dbReference type="PANTHER" id="PTHR12592">
    <property type="entry name" value="ATP-DEPENDENT (S)-NAD(P)H-HYDRATE DEHYDRATASE FAMILY MEMBER"/>
    <property type="match status" value="1"/>
</dbReference>
<evidence type="ECO:0000256" key="4">
    <source>
        <dbReference type="ARBA" id="ARBA00009524"/>
    </source>
</evidence>
<evidence type="ECO:0000256" key="9">
    <source>
        <dbReference type="ARBA" id="ARBA00022958"/>
    </source>
</evidence>
<dbReference type="NCBIfam" id="TIGR00197">
    <property type="entry name" value="yjeF_nterm"/>
    <property type="match status" value="1"/>
</dbReference>
<keyword evidence="13" id="KW-0511">Multifunctional enzyme</keyword>
<evidence type="ECO:0000256" key="8">
    <source>
        <dbReference type="ARBA" id="ARBA00022857"/>
    </source>
</evidence>
<gene>
    <name evidence="17" type="primary">nnrD</name>
    <name evidence="21" type="ORF">ACFPWU_11705</name>
</gene>
<feature type="binding site" evidence="17">
    <location>
        <position position="418"/>
    </location>
    <ligand>
        <name>(6S)-NADPHX</name>
        <dbReference type="ChEBI" id="CHEBI:64076"/>
    </ligand>
</feature>
<comment type="cofactor">
    <cofactor evidence="17">
        <name>Mg(2+)</name>
        <dbReference type="ChEBI" id="CHEBI:18420"/>
    </cofactor>
</comment>
<evidence type="ECO:0000256" key="11">
    <source>
        <dbReference type="ARBA" id="ARBA00023235"/>
    </source>
</evidence>
<feature type="binding site" evidence="17">
    <location>
        <begin position="388"/>
        <end position="392"/>
    </location>
    <ligand>
        <name>AMP</name>
        <dbReference type="ChEBI" id="CHEBI:456215"/>
    </ligand>
</feature>
<dbReference type="PROSITE" id="PS51385">
    <property type="entry name" value="YJEF_N"/>
    <property type="match status" value="1"/>
</dbReference>
<dbReference type="Pfam" id="PF01256">
    <property type="entry name" value="Carb_kinase"/>
    <property type="match status" value="1"/>
</dbReference>
<feature type="binding site" evidence="17">
    <location>
        <position position="256"/>
    </location>
    <ligand>
        <name>(6S)-NADPHX</name>
        <dbReference type="ChEBI" id="CHEBI:64076"/>
    </ligand>
</feature>
<name>A0ABW1R145_9ACTN</name>
<comment type="similarity">
    <text evidence="4 18">In the C-terminal section; belongs to the NnrD/CARKD family.</text>
</comment>
<dbReference type="InterPro" id="IPR030677">
    <property type="entry name" value="Nnr"/>
</dbReference>
<comment type="function">
    <text evidence="14 18">Bifunctional enzyme that catalyzes the epimerization of the S- and R-forms of NAD(P)HX and the dehydration of the S-form of NAD(P)HX at the expense of ADP, which is converted to AMP. This allows the repair of both epimers of NAD(P)HX, a damaged form of NAD(P)H that is a result of enzymatic or heat-dependent hydration.</text>
</comment>
<dbReference type="SUPFAM" id="SSF53613">
    <property type="entry name" value="Ribokinase-like"/>
    <property type="match status" value="1"/>
</dbReference>
<organism evidence="21 22">
    <name type="scientific">Nocardioides yefusunii</name>
    <dbReference type="NCBI Taxonomy" id="2500546"/>
    <lineage>
        <taxon>Bacteria</taxon>
        <taxon>Bacillati</taxon>
        <taxon>Actinomycetota</taxon>
        <taxon>Actinomycetes</taxon>
        <taxon>Propionibacteriales</taxon>
        <taxon>Nocardioidaceae</taxon>
        <taxon>Nocardioides</taxon>
    </lineage>
</organism>
<evidence type="ECO:0000256" key="12">
    <source>
        <dbReference type="ARBA" id="ARBA00023239"/>
    </source>
</evidence>
<comment type="cofactor">
    <cofactor evidence="18">
        <name>K(+)</name>
        <dbReference type="ChEBI" id="CHEBI:29103"/>
    </cofactor>
    <text evidence="18">Binds 1 potassium ion per subunit.</text>
</comment>